<sequence length="501" mass="56558">MQSREAYGKLLAWSRELAHLGTTMGLLHWDQRTHIPPKGHDNRAEQIATLARIHHQRETDPRAGEWLAAVEGTDLVTEPESAEAVNVREWRRSYDKAVKIPESLAVALAKAQAHGQSAWEKAKPQSDWAAFQPSLVELVGLRKEQAEVLGYEHEAYDALLDDYEPGAKAAEIEPVFRALRVATVKLLDRLRDLEQPKTVVVGKDYPLIDQERACMAVAARLGYDLEAGRLDTTMHPFSTCIGPGDARITTSYDPQDFTDALFSVVHEAGHAMYSQGQPKEHHGTPRGEYASLSVHESQSRMWENFVGRSPGFWAFFQPYFQMIFPALRDVSAHDAQRWVSRVQPGYIRVQADELTYNLHVMLRFDLELAVMRGKLGVADLPEAWDGKMQDYLGLKPPCHAKGVMQDVHWSGGLFGYFPTYTLGNIYAAQFFAAAQQELGDMGDMFARGEFAPLLGWLRREIHSRGKTLLARDLVQRVTGQEPDARYLVEHLTARCERAYYL</sequence>
<keyword evidence="12" id="KW-1185">Reference proteome</keyword>
<feature type="binding site" evidence="9">
    <location>
        <position position="296"/>
    </location>
    <ligand>
        <name>Zn(2+)</name>
        <dbReference type="ChEBI" id="CHEBI:29105"/>
        <note>catalytic</note>
    </ligand>
</feature>
<dbReference type="Gene3D" id="1.10.1370.30">
    <property type="match status" value="1"/>
</dbReference>
<comment type="similarity">
    <text evidence="7 8">Belongs to the peptidase M32 family.</text>
</comment>
<keyword evidence="4 8" id="KW-0378">Hydrolase</keyword>
<dbReference type="Proteomes" id="UP000007844">
    <property type="component" value="Chromosome"/>
</dbReference>
<dbReference type="InterPro" id="IPR001333">
    <property type="entry name" value="Peptidase_M32_Taq"/>
</dbReference>
<dbReference type="GO" id="GO:0006508">
    <property type="term" value="P:proteolysis"/>
    <property type="evidence" value="ECO:0007669"/>
    <property type="project" value="UniProtKB-UniRule"/>
</dbReference>
<evidence type="ECO:0000256" key="1">
    <source>
        <dbReference type="ARBA" id="ARBA00022645"/>
    </source>
</evidence>
<evidence type="ECO:0000256" key="10">
    <source>
        <dbReference type="PIRSR" id="PIRSR006615-2"/>
    </source>
</evidence>
<dbReference type="STRING" id="690850.Desaf_3099"/>
<evidence type="ECO:0000256" key="3">
    <source>
        <dbReference type="ARBA" id="ARBA00022723"/>
    </source>
</evidence>
<keyword evidence="5 8" id="KW-0482">Metalloprotease</keyword>
<dbReference type="PANTHER" id="PTHR34217">
    <property type="entry name" value="METAL-DEPENDENT CARBOXYPEPTIDASE"/>
    <property type="match status" value="1"/>
</dbReference>
<dbReference type="PANTHER" id="PTHR34217:SF1">
    <property type="entry name" value="CARBOXYPEPTIDASE 1"/>
    <property type="match status" value="1"/>
</dbReference>
<keyword evidence="3 8" id="KW-0479">Metal-binding</keyword>
<comment type="function">
    <text evidence="8">Broad specificity carboxypetidase that releases amino acids sequentially from the C-terminus, including neutral, aromatic, polar and basic residues.</text>
</comment>
<dbReference type="PRINTS" id="PR00998">
    <property type="entry name" value="CRBOXYPTASET"/>
</dbReference>
<evidence type="ECO:0000313" key="11">
    <source>
        <dbReference type="EMBL" id="EGJ51396.1"/>
    </source>
</evidence>
<dbReference type="AlphaFoldDB" id="F3Z2Y8"/>
<feature type="binding site" evidence="9">
    <location>
        <position position="266"/>
    </location>
    <ligand>
        <name>Zn(2+)</name>
        <dbReference type="ChEBI" id="CHEBI:29105"/>
        <note>catalytic</note>
    </ligand>
</feature>
<dbReference type="PROSITE" id="PS52034">
    <property type="entry name" value="PEPTIDASE_M32"/>
    <property type="match status" value="1"/>
</dbReference>
<feature type="binding site" evidence="9">
    <location>
        <position position="270"/>
    </location>
    <ligand>
        <name>Zn(2+)</name>
        <dbReference type="ChEBI" id="CHEBI:29105"/>
        <note>catalytic</note>
    </ligand>
</feature>
<evidence type="ECO:0000256" key="8">
    <source>
        <dbReference type="PIRNR" id="PIRNR006615"/>
    </source>
</evidence>
<evidence type="ECO:0000256" key="7">
    <source>
        <dbReference type="ARBA" id="ARBA00061580"/>
    </source>
</evidence>
<gene>
    <name evidence="11" type="ORF">Desaf_3099</name>
</gene>
<dbReference type="FunFam" id="1.10.1370.30:FF:000003">
    <property type="entry name" value="Thermostable carboxypeptidase 1"/>
    <property type="match status" value="1"/>
</dbReference>
<evidence type="ECO:0000313" key="12">
    <source>
        <dbReference type="Proteomes" id="UP000007844"/>
    </source>
</evidence>
<dbReference type="Pfam" id="PF02074">
    <property type="entry name" value="Peptidase_M32"/>
    <property type="match status" value="1"/>
</dbReference>
<evidence type="ECO:0000256" key="6">
    <source>
        <dbReference type="ARBA" id="ARBA00052755"/>
    </source>
</evidence>
<accession>F3Z2Y8</accession>
<evidence type="ECO:0000256" key="9">
    <source>
        <dbReference type="PIRSR" id="PIRSR006615-1"/>
    </source>
</evidence>
<name>F3Z2Y8_DESAF</name>
<dbReference type="PIRSF" id="PIRSF006615">
    <property type="entry name" value="Zn_crbxpep_Taq"/>
    <property type="match status" value="1"/>
</dbReference>
<organism evidence="11 12">
    <name type="scientific">Desulfocurvibacter africanus subsp. africanus str. Walvis Bay</name>
    <dbReference type="NCBI Taxonomy" id="690850"/>
    <lineage>
        <taxon>Bacteria</taxon>
        <taxon>Pseudomonadati</taxon>
        <taxon>Thermodesulfobacteriota</taxon>
        <taxon>Desulfovibrionia</taxon>
        <taxon>Desulfovibrionales</taxon>
        <taxon>Desulfovibrionaceae</taxon>
        <taxon>Desulfocurvibacter</taxon>
    </lineage>
</organism>
<evidence type="ECO:0000256" key="4">
    <source>
        <dbReference type="ARBA" id="ARBA00022801"/>
    </source>
</evidence>
<evidence type="ECO:0000256" key="2">
    <source>
        <dbReference type="ARBA" id="ARBA00022670"/>
    </source>
</evidence>
<protein>
    <recommendedName>
        <fullName evidence="8">Metal-dependent carboxypeptidase</fullName>
        <ecNumber evidence="8">3.4.17.19</ecNumber>
    </recommendedName>
</protein>
<dbReference type="EMBL" id="CP003221">
    <property type="protein sequence ID" value="EGJ51396.1"/>
    <property type="molecule type" value="Genomic_DNA"/>
</dbReference>
<keyword evidence="2 8" id="KW-0645">Protease</keyword>
<dbReference type="RefSeq" id="WP_014261040.1">
    <property type="nucleotide sequence ID" value="NC_016629.1"/>
</dbReference>
<evidence type="ECO:0000256" key="5">
    <source>
        <dbReference type="ARBA" id="ARBA00023049"/>
    </source>
</evidence>
<dbReference type="KEGG" id="daf:Desaf_3099"/>
<reference evidence="11 12" key="1">
    <citation type="journal article" date="2011" name="J. Bacteriol.">
        <title>Genome sequence of the mercury-methylating and pleomorphic Desulfovibrio africanus Strain Walvis Bay.</title>
        <authorList>
            <person name="Brown S.D."/>
            <person name="Wall J.D."/>
            <person name="Kucken A.M."/>
            <person name="Gilmour C.C."/>
            <person name="Podar M."/>
            <person name="Brandt C.C."/>
            <person name="Teshima H."/>
            <person name="Detter J.C."/>
            <person name="Han C.S."/>
            <person name="Land M.L."/>
            <person name="Lucas S."/>
            <person name="Han J."/>
            <person name="Pennacchio L."/>
            <person name="Nolan M."/>
            <person name="Pitluck S."/>
            <person name="Woyke T."/>
            <person name="Goodwin L."/>
            <person name="Palumbo A.V."/>
            <person name="Elias D.A."/>
        </authorList>
    </citation>
    <scope>NUCLEOTIDE SEQUENCE [LARGE SCALE GENOMIC DNA]</scope>
    <source>
        <strain evidence="11 12">Walvis Bay</strain>
    </source>
</reference>
<keyword evidence="9" id="KW-0862">Zinc</keyword>
<dbReference type="eggNOG" id="COG2317">
    <property type="taxonomic scope" value="Bacteria"/>
</dbReference>
<keyword evidence="1 8" id="KW-0121">Carboxypeptidase</keyword>
<dbReference type="SUPFAM" id="SSF55486">
    <property type="entry name" value="Metalloproteases ('zincins'), catalytic domain"/>
    <property type="match status" value="1"/>
</dbReference>
<dbReference type="EC" id="3.4.17.19" evidence="8"/>
<feature type="active site" description="Proton donor/acceptor" evidence="10">
    <location>
        <position position="267"/>
    </location>
</feature>
<dbReference type="CDD" id="cd06460">
    <property type="entry name" value="M32_Taq"/>
    <property type="match status" value="1"/>
</dbReference>
<comment type="cofactor">
    <cofactor evidence="9">
        <name>Zn(2+)</name>
        <dbReference type="ChEBI" id="CHEBI:29105"/>
    </cofactor>
    <text evidence="9">Binds 1 zinc ion per subunit.</text>
</comment>
<dbReference type="GO" id="GO:0004181">
    <property type="term" value="F:metallocarboxypeptidase activity"/>
    <property type="evidence" value="ECO:0007669"/>
    <property type="project" value="UniProtKB-UniRule"/>
</dbReference>
<dbReference type="GO" id="GO:0008270">
    <property type="term" value="F:zinc ion binding"/>
    <property type="evidence" value="ECO:0007669"/>
    <property type="project" value="UniProtKB-ARBA"/>
</dbReference>
<comment type="catalytic activity">
    <reaction evidence="6 8">
        <text>Release of a C-terminal amino acid with broad specificity, except for -Pro.</text>
        <dbReference type="EC" id="3.4.17.19"/>
    </reaction>
</comment>
<proteinExistence type="inferred from homology"/>
<dbReference type="HOGENOM" id="CLU_032916_1_1_7"/>
<dbReference type="MEROPS" id="M32.001"/>